<organism evidence="2 3">
    <name type="scientific">Mesorhabditis spiculigera</name>
    <dbReference type="NCBI Taxonomy" id="96644"/>
    <lineage>
        <taxon>Eukaryota</taxon>
        <taxon>Metazoa</taxon>
        <taxon>Ecdysozoa</taxon>
        <taxon>Nematoda</taxon>
        <taxon>Chromadorea</taxon>
        <taxon>Rhabditida</taxon>
        <taxon>Rhabditina</taxon>
        <taxon>Rhabditomorpha</taxon>
        <taxon>Rhabditoidea</taxon>
        <taxon>Rhabditidae</taxon>
        <taxon>Mesorhabditinae</taxon>
        <taxon>Mesorhabditis</taxon>
    </lineage>
</organism>
<protein>
    <submittedName>
        <fullName evidence="2">Uncharacterized protein</fullName>
    </submittedName>
</protein>
<feature type="non-terminal residue" evidence="2">
    <location>
        <position position="516"/>
    </location>
</feature>
<keyword evidence="1" id="KW-0732">Signal</keyword>
<sequence>MPRLLLTFPQLLATFALFNGVASIPRRGVEPWSLMLCKFNDTDFEPRTAGWFREWLIGAENPGNIENYFATVSNGIYTISGSNVTEWVKMPWTRAGVLRAASLDPSLQTPQERPFALYDKAKELCIQHIWESRQLGAHRQKITVINREQTAIYGRKNGVLLTPNLIFSSVLAHEMVHSMNIGHSYSDRLVQVFPYASIGEYDDKYDLMSTANAHMRPSTYGLAGPGLNGPHLDYLGWLPMNRVVYFGRDGRQNYTLRLSSLSLPHKKTNGWLLILNVYTVEFRTPDGHDKGIGQPGVLIHRIQRDGPHYYSQLITHAEHEFNEMTQGTEWVKFLQVEEAGGFQHLRIRVDRINRRANFADVKVISTFRPNICLAGEQTKKLSPEDPLNKKKLPHVCIFPNRSVYPKDLERQEGRAKFFERRKSYGQNACIDGYEWRAIDAYDYVCVMSERARQVQVKTSTELLDGDCNNGTVTRSAFPGDSLCVDVEEKWRIDAENAENLQHLKNPQFFNGADSLN</sequence>
<dbReference type="EMBL" id="CATQJA010002709">
    <property type="protein sequence ID" value="CAJ0586955.1"/>
    <property type="molecule type" value="Genomic_DNA"/>
</dbReference>
<comment type="caution">
    <text evidence="2">The sequence shown here is derived from an EMBL/GenBank/DDBJ whole genome shotgun (WGS) entry which is preliminary data.</text>
</comment>
<name>A0AA36GDE5_9BILA</name>
<evidence type="ECO:0000313" key="2">
    <source>
        <dbReference type="EMBL" id="CAJ0586955.1"/>
    </source>
</evidence>
<keyword evidence="3" id="KW-1185">Reference proteome</keyword>
<accession>A0AA36GDE5</accession>
<evidence type="ECO:0000313" key="3">
    <source>
        <dbReference type="Proteomes" id="UP001177023"/>
    </source>
</evidence>
<dbReference type="Proteomes" id="UP001177023">
    <property type="component" value="Unassembled WGS sequence"/>
</dbReference>
<reference evidence="2" key="1">
    <citation type="submission" date="2023-06" db="EMBL/GenBank/DDBJ databases">
        <authorList>
            <person name="Delattre M."/>
        </authorList>
    </citation>
    <scope>NUCLEOTIDE SEQUENCE</scope>
    <source>
        <strain evidence="2">AF72</strain>
    </source>
</reference>
<evidence type="ECO:0000256" key="1">
    <source>
        <dbReference type="SAM" id="SignalP"/>
    </source>
</evidence>
<feature type="chain" id="PRO_5041442591" evidence="1">
    <location>
        <begin position="24"/>
        <end position="516"/>
    </location>
</feature>
<gene>
    <name evidence="2" type="ORF">MSPICULIGERA_LOCUS24935</name>
</gene>
<proteinExistence type="predicted"/>
<feature type="signal peptide" evidence="1">
    <location>
        <begin position="1"/>
        <end position="23"/>
    </location>
</feature>
<dbReference type="AlphaFoldDB" id="A0AA36GDE5"/>